<evidence type="ECO:0000256" key="1">
    <source>
        <dbReference type="SAM" id="SignalP"/>
    </source>
</evidence>
<dbReference type="Pfam" id="PF05229">
    <property type="entry name" value="SCPU"/>
    <property type="match status" value="1"/>
</dbReference>
<keyword evidence="4" id="KW-1185">Reference proteome</keyword>
<evidence type="ECO:0000313" key="4">
    <source>
        <dbReference type="Proteomes" id="UP000255334"/>
    </source>
</evidence>
<dbReference type="Proteomes" id="UP000255334">
    <property type="component" value="Unassembled WGS sequence"/>
</dbReference>
<organism evidence="3 4">
    <name type="scientific">Dyella psychrodurans</name>
    <dbReference type="NCBI Taxonomy" id="1927960"/>
    <lineage>
        <taxon>Bacteria</taxon>
        <taxon>Pseudomonadati</taxon>
        <taxon>Pseudomonadota</taxon>
        <taxon>Gammaproteobacteria</taxon>
        <taxon>Lysobacterales</taxon>
        <taxon>Rhodanobacteraceae</taxon>
        <taxon>Dyella</taxon>
    </lineage>
</organism>
<feature type="signal peptide" evidence="1">
    <location>
        <begin position="1"/>
        <end position="31"/>
    </location>
</feature>
<name>A0A370XC75_9GAMM</name>
<reference evidence="3 4" key="1">
    <citation type="submission" date="2018-07" db="EMBL/GenBank/DDBJ databases">
        <title>Dyella monticola sp. nov. and Dyella psychrodurans sp. nov. isolated from monsoon evergreen broad-leaved forest soil of Dinghu Mountain, China.</title>
        <authorList>
            <person name="Gao Z."/>
            <person name="Qiu L."/>
        </authorList>
    </citation>
    <scope>NUCLEOTIDE SEQUENCE [LARGE SCALE GENOMIC DNA]</scope>
    <source>
        <strain evidence="3 4">4MSK11</strain>
    </source>
</reference>
<protein>
    <recommendedName>
        <fullName evidence="2">Spore coat protein U/FanG domain-containing protein</fullName>
    </recommendedName>
</protein>
<dbReference type="PANTHER" id="PTHR37089">
    <property type="entry name" value="PROTEIN U-RELATED"/>
    <property type="match status" value="1"/>
</dbReference>
<dbReference type="RefSeq" id="WP_115476092.1">
    <property type="nucleotide sequence ID" value="NZ_QRBF01000001.1"/>
</dbReference>
<dbReference type="OrthoDB" id="8588792at2"/>
<comment type="caution">
    <text evidence="3">The sequence shown here is derived from an EMBL/GenBank/DDBJ whole genome shotgun (WGS) entry which is preliminary data.</text>
</comment>
<dbReference type="InterPro" id="IPR053167">
    <property type="entry name" value="Spore_coat_component"/>
</dbReference>
<sequence length="178" mass="17492">MRSFRTKLTRALGLAGLTAALALVAATPAVAGTASATFATNVTVTTSCAISAAPATFPALGLMTASSGFTSVNTTANLSLDCTAVTPVTLSLIPNSGGNGNGNLTGPGSAEIGYLLFQDSGFTKPWGTGTSALQVTSVVGTMSIPVYLEITATSAMSVASVPQAPGAYTGTVSVSASY</sequence>
<dbReference type="InterPro" id="IPR007893">
    <property type="entry name" value="Spore_coat_U/FanG"/>
</dbReference>
<evidence type="ECO:0000313" key="3">
    <source>
        <dbReference type="EMBL" id="RDS85841.1"/>
    </source>
</evidence>
<evidence type="ECO:0000259" key="2">
    <source>
        <dbReference type="Pfam" id="PF05229"/>
    </source>
</evidence>
<keyword evidence="1" id="KW-0732">Signal</keyword>
<dbReference type="PANTHER" id="PTHR37089:SF3">
    <property type="entry name" value="EXPORTED PROTEIN"/>
    <property type="match status" value="1"/>
</dbReference>
<accession>A0A370XC75</accession>
<feature type="domain" description="Spore coat protein U/FanG" evidence="2">
    <location>
        <begin position="35"/>
        <end position="174"/>
    </location>
</feature>
<proteinExistence type="predicted"/>
<feature type="chain" id="PRO_5016678886" description="Spore coat protein U/FanG domain-containing protein" evidence="1">
    <location>
        <begin position="32"/>
        <end position="178"/>
    </location>
</feature>
<gene>
    <name evidence="3" type="ORF">DWU99_00780</name>
</gene>
<dbReference type="AlphaFoldDB" id="A0A370XC75"/>
<dbReference type="EMBL" id="QRBF01000001">
    <property type="protein sequence ID" value="RDS85841.1"/>
    <property type="molecule type" value="Genomic_DNA"/>
</dbReference>
<dbReference type="SMART" id="SM00972">
    <property type="entry name" value="SCPU"/>
    <property type="match status" value="1"/>
</dbReference>